<dbReference type="InterPro" id="IPR047202">
    <property type="entry name" value="Lipocalin_Blc-like_dom"/>
</dbReference>
<evidence type="ECO:0000256" key="1">
    <source>
        <dbReference type="ARBA" id="ARBA00006889"/>
    </source>
</evidence>
<feature type="domain" description="Lipocalin/cytosolic fatty-acid binding" evidence="3">
    <location>
        <begin position="34"/>
        <end position="167"/>
    </location>
</feature>
<dbReference type="RefSeq" id="WP_051981957.1">
    <property type="nucleotide sequence ID" value="NZ_LN879502.1"/>
</dbReference>
<dbReference type="InterPro" id="IPR012674">
    <property type="entry name" value="Calycin"/>
</dbReference>
<dbReference type="Pfam" id="PF08212">
    <property type="entry name" value="Lipocalin_2"/>
    <property type="match status" value="1"/>
</dbReference>
<dbReference type="EMBL" id="LN879502">
    <property type="protein sequence ID" value="CUI16721.1"/>
    <property type="molecule type" value="Genomic_DNA"/>
</dbReference>
<dbReference type="InterPro" id="IPR022271">
    <property type="entry name" value="Lipocalin_ApoD"/>
</dbReference>
<feature type="signal peptide" evidence="2">
    <location>
        <begin position="1"/>
        <end position="22"/>
    </location>
</feature>
<dbReference type="InParanoid" id="A0A0U5ERF9"/>
<organism evidence="4 5">
    <name type="scientific">Candidatus Protochlamydia naegleriophila</name>
    <dbReference type="NCBI Taxonomy" id="389348"/>
    <lineage>
        <taxon>Bacteria</taxon>
        <taxon>Pseudomonadati</taxon>
        <taxon>Chlamydiota</taxon>
        <taxon>Chlamydiia</taxon>
        <taxon>Parachlamydiales</taxon>
        <taxon>Parachlamydiaceae</taxon>
        <taxon>Candidatus Protochlamydia</taxon>
    </lineage>
</organism>
<reference evidence="5" key="1">
    <citation type="submission" date="2015-09" db="EMBL/GenBank/DDBJ databases">
        <authorList>
            <person name="Bertelli C."/>
        </authorList>
    </citation>
    <scope>NUCLEOTIDE SEQUENCE [LARGE SCALE GENOMIC DNA]</scope>
    <source>
        <strain evidence="5">KNic</strain>
    </source>
</reference>
<sequence>MRTRFFPSLLSFFCLFGQASEAMDFPEFQTVSHVDLNRYMGTWYEIARLDEPWDRGCYHNPIAIFTMKNDGTIHVLNQCETDNFFNSTQKAEGVAEVVDKQSNAKLKLIFPRSEHYKGLPIGDYWIIQLADDYSYAAVSDPAQKHLWILSRTPSLPQDVYQSILDKVVLMMPNLNVLNVLRTQQDPLDAQKGAKK</sequence>
<dbReference type="GO" id="GO:0006950">
    <property type="term" value="P:response to stress"/>
    <property type="evidence" value="ECO:0007669"/>
    <property type="project" value="UniProtKB-ARBA"/>
</dbReference>
<protein>
    <submittedName>
        <fullName evidence="4">Outer membrane lipoprotein Blc</fullName>
    </submittedName>
</protein>
<dbReference type="Gene3D" id="2.40.128.20">
    <property type="match status" value="1"/>
</dbReference>
<dbReference type="FunCoup" id="A0A0U5ERF9">
    <property type="interactions" value="127"/>
</dbReference>
<proteinExistence type="inferred from homology"/>
<dbReference type="PIRSF" id="PIRSF036893">
    <property type="entry name" value="Lipocalin_ApoD"/>
    <property type="match status" value="1"/>
</dbReference>
<dbReference type="InterPro" id="IPR002446">
    <property type="entry name" value="Lipocalin_bac"/>
</dbReference>
<evidence type="ECO:0000313" key="4">
    <source>
        <dbReference type="EMBL" id="CUI16721.1"/>
    </source>
</evidence>
<gene>
    <name evidence="4" type="primary">blc</name>
    <name evidence="4" type="ORF">PNK_1104</name>
</gene>
<dbReference type="SUPFAM" id="SSF50814">
    <property type="entry name" value="Lipocalins"/>
    <property type="match status" value="1"/>
</dbReference>
<comment type="similarity">
    <text evidence="1 2">Belongs to the calycin superfamily. Lipocalin family.</text>
</comment>
<evidence type="ECO:0000259" key="3">
    <source>
        <dbReference type="Pfam" id="PF08212"/>
    </source>
</evidence>
<dbReference type="PRINTS" id="PR01171">
    <property type="entry name" value="BCTLIPOCALIN"/>
</dbReference>
<feature type="chain" id="PRO_5013434522" evidence="2">
    <location>
        <begin position="23"/>
        <end position="195"/>
    </location>
</feature>
<dbReference type="PROSITE" id="PS00213">
    <property type="entry name" value="LIPOCALIN"/>
    <property type="match status" value="1"/>
</dbReference>
<dbReference type="PATRIC" id="fig|389348.3.peg.1217"/>
<evidence type="ECO:0000256" key="2">
    <source>
        <dbReference type="PIRNR" id="PIRNR036893"/>
    </source>
</evidence>
<dbReference type="CDD" id="cd19438">
    <property type="entry name" value="lipocalin_Blc-like"/>
    <property type="match status" value="1"/>
</dbReference>
<dbReference type="PANTHER" id="PTHR10612:SF34">
    <property type="entry name" value="APOLIPOPROTEIN D"/>
    <property type="match status" value="1"/>
</dbReference>
<evidence type="ECO:0000313" key="5">
    <source>
        <dbReference type="Proteomes" id="UP000069902"/>
    </source>
</evidence>
<dbReference type="InterPro" id="IPR022272">
    <property type="entry name" value="Lipocalin_CS"/>
</dbReference>
<keyword evidence="5" id="KW-1185">Reference proteome</keyword>
<dbReference type="InterPro" id="IPR000566">
    <property type="entry name" value="Lipocln_cytosolic_FA-bd_dom"/>
</dbReference>
<name>A0A0U5ERF9_9BACT</name>
<dbReference type="KEGG" id="pnl:PNK_1104"/>
<dbReference type="PANTHER" id="PTHR10612">
    <property type="entry name" value="APOLIPOPROTEIN D"/>
    <property type="match status" value="1"/>
</dbReference>
<accession>A0A0U5ERF9</accession>
<dbReference type="Proteomes" id="UP000069902">
    <property type="component" value="Chromosome cPNK"/>
</dbReference>
<keyword evidence="2" id="KW-0732">Signal</keyword>
<keyword evidence="4" id="KW-0449">Lipoprotein</keyword>
<dbReference type="STRING" id="389348.PNK_1104"/>
<dbReference type="AlphaFoldDB" id="A0A0U5ERF9"/>